<dbReference type="InterPro" id="IPR000818">
    <property type="entry name" value="TEA/ATTS_dom"/>
</dbReference>
<dbReference type="Proteomes" id="UP001215280">
    <property type="component" value="Unassembled WGS sequence"/>
</dbReference>
<keyword evidence="4" id="KW-0732">Signal</keyword>
<organism evidence="6 7">
    <name type="scientific">Mycena maculata</name>
    <dbReference type="NCBI Taxonomy" id="230809"/>
    <lineage>
        <taxon>Eukaryota</taxon>
        <taxon>Fungi</taxon>
        <taxon>Dikarya</taxon>
        <taxon>Basidiomycota</taxon>
        <taxon>Agaricomycotina</taxon>
        <taxon>Agaricomycetes</taxon>
        <taxon>Agaricomycetidae</taxon>
        <taxon>Agaricales</taxon>
        <taxon>Marasmiineae</taxon>
        <taxon>Mycenaceae</taxon>
        <taxon>Mycena</taxon>
    </lineage>
</organism>
<evidence type="ECO:0000256" key="3">
    <source>
        <dbReference type="SAM" id="MobiDB-lite"/>
    </source>
</evidence>
<feature type="domain" description="TEA" evidence="5">
    <location>
        <begin position="68"/>
        <end position="141"/>
    </location>
</feature>
<evidence type="ECO:0000256" key="4">
    <source>
        <dbReference type="SAM" id="SignalP"/>
    </source>
</evidence>
<evidence type="ECO:0000313" key="7">
    <source>
        <dbReference type="Proteomes" id="UP001215280"/>
    </source>
</evidence>
<evidence type="ECO:0000313" key="6">
    <source>
        <dbReference type="EMBL" id="KAJ7761978.1"/>
    </source>
</evidence>
<protein>
    <recommendedName>
        <fullName evidence="5">TEA domain-containing protein</fullName>
    </recommendedName>
</protein>
<name>A0AAD7JEU2_9AGAR</name>
<dbReference type="PROSITE" id="PS51088">
    <property type="entry name" value="TEA_2"/>
    <property type="match status" value="1"/>
</dbReference>
<dbReference type="Pfam" id="PF01285">
    <property type="entry name" value="TEA"/>
    <property type="match status" value="1"/>
</dbReference>
<dbReference type="SMART" id="SM00426">
    <property type="entry name" value="TEA"/>
    <property type="match status" value="1"/>
</dbReference>
<sequence length="417" mass="47591">MTALFRFYSVWFFSVMPSIRTQARRPYNRPEGFVSVSTIEELYKISTKEEQAAHRQLQAVVPRRTYRIKGSEAVWSPQLEAALLEGLSTYALLHPEQVGARQQERRNVYLSDFIYRMTNKTRDANQVASRLQQIQGTTKDDRIKRLIRGCFVPDVAVLTRPLLTTIPNHGFSNGRTVRLPITVASLSAPYPSLPPEIILGTSSRIQSVKLRTLVEFQPYTQILRGMDPTVVILAPTQLTTDSTLELFKDSEFYRLSSTPLVPSGMHDGWYKYTTSVAADHWPLISSNNRRDRRSPRWSIKQFVFDVDGAFDLPIAEMVYTLEEPVPDPDVELGRRHSTKSTRKSAPRPPMVMVLFTLSHPSQAYDFQDPFRYTTCPPSCPTPGSIFFPGVKEEDSGISRQFIQVRIAVTRRRQFLSP</sequence>
<dbReference type="EMBL" id="JARJLG010000044">
    <property type="protein sequence ID" value="KAJ7761978.1"/>
    <property type="molecule type" value="Genomic_DNA"/>
</dbReference>
<proteinExistence type="inferred from homology"/>
<reference evidence="6" key="1">
    <citation type="submission" date="2023-03" db="EMBL/GenBank/DDBJ databases">
        <title>Massive genome expansion in bonnet fungi (Mycena s.s.) driven by repeated elements and novel gene families across ecological guilds.</title>
        <authorList>
            <consortium name="Lawrence Berkeley National Laboratory"/>
            <person name="Harder C.B."/>
            <person name="Miyauchi S."/>
            <person name="Viragh M."/>
            <person name="Kuo A."/>
            <person name="Thoen E."/>
            <person name="Andreopoulos B."/>
            <person name="Lu D."/>
            <person name="Skrede I."/>
            <person name="Drula E."/>
            <person name="Henrissat B."/>
            <person name="Morin E."/>
            <person name="Kohler A."/>
            <person name="Barry K."/>
            <person name="LaButti K."/>
            <person name="Morin E."/>
            <person name="Salamov A."/>
            <person name="Lipzen A."/>
            <person name="Mereny Z."/>
            <person name="Hegedus B."/>
            <person name="Baldrian P."/>
            <person name="Stursova M."/>
            <person name="Weitz H."/>
            <person name="Taylor A."/>
            <person name="Grigoriev I.V."/>
            <person name="Nagy L.G."/>
            <person name="Martin F."/>
            <person name="Kauserud H."/>
        </authorList>
    </citation>
    <scope>NUCLEOTIDE SEQUENCE</scope>
    <source>
        <strain evidence="6">CBHHK188m</strain>
    </source>
</reference>
<dbReference type="InterPro" id="IPR038096">
    <property type="entry name" value="TEA/ATTS_sf"/>
</dbReference>
<evidence type="ECO:0000256" key="1">
    <source>
        <dbReference type="ARBA" id="ARBA00008421"/>
    </source>
</evidence>
<feature type="region of interest" description="Disordered" evidence="3">
    <location>
        <begin position="326"/>
        <end position="346"/>
    </location>
</feature>
<accession>A0AAD7JEU2</accession>
<dbReference type="GO" id="GO:0003700">
    <property type="term" value="F:DNA-binding transcription factor activity"/>
    <property type="evidence" value="ECO:0007669"/>
    <property type="project" value="InterPro"/>
</dbReference>
<feature type="chain" id="PRO_5042117420" description="TEA domain-containing protein" evidence="4">
    <location>
        <begin position="24"/>
        <end position="417"/>
    </location>
</feature>
<comment type="similarity">
    <text evidence="1">Belongs to the TEC1 family.</text>
</comment>
<feature type="compositionally biased region" description="Basic residues" evidence="3">
    <location>
        <begin position="335"/>
        <end position="345"/>
    </location>
</feature>
<dbReference type="Gene3D" id="6.10.20.40">
    <property type="entry name" value="TEA/ATTS domain"/>
    <property type="match status" value="1"/>
</dbReference>
<feature type="signal peptide" evidence="4">
    <location>
        <begin position="1"/>
        <end position="23"/>
    </location>
</feature>
<evidence type="ECO:0000259" key="5">
    <source>
        <dbReference type="PROSITE" id="PS51088"/>
    </source>
</evidence>
<dbReference type="AlphaFoldDB" id="A0AAD7JEU2"/>
<gene>
    <name evidence="6" type="ORF">DFH07DRAFT_415205</name>
</gene>
<evidence type="ECO:0000256" key="2">
    <source>
        <dbReference type="PROSITE-ProRule" id="PRU00505"/>
    </source>
</evidence>
<comment type="caution">
    <text evidence="6">The sequence shown here is derived from an EMBL/GenBank/DDBJ whole genome shotgun (WGS) entry which is preliminary data.</text>
</comment>
<feature type="DNA-binding region" description="TEA" evidence="2">
    <location>
        <begin position="68"/>
        <end position="141"/>
    </location>
</feature>
<keyword evidence="7" id="KW-1185">Reference proteome</keyword>